<gene>
    <name evidence="12" type="ordered locus">Jden_1078</name>
</gene>
<dbReference type="GO" id="GO:0017061">
    <property type="term" value="F:S-methyl-5-thioadenosine phosphorylase activity"/>
    <property type="evidence" value="ECO:0007669"/>
    <property type="project" value="UniProtKB-EC"/>
</dbReference>
<dbReference type="Gene3D" id="3.60.140.10">
    <property type="entry name" value="CNF1/YfiH-like putative cysteine hydrolases"/>
    <property type="match status" value="1"/>
</dbReference>
<evidence type="ECO:0000256" key="2">
    <source>
        <dbReference type="ARBA" id="ARBA00003215"/>
    </source>
</evidence>
<evidence type="ECO:0008006" key="14">
    <source>
        <dbReference type="Google" id="ProtNLM"/>
    </source>
</evidence>
<comment type="catalytic activity">
    <reaction evidence="1">
        <text>inosine + phosphate = alpha-D-ribose 1-phosphate + hypoxanthine</text>
        <dbReference type="Rhea" id="RHEA:27646"/>
        <dbReference type="ChEBI" id="CHEBI:17368"/>
        <dbReference type="ChEBI" id="CHEBI:17596"/>
        <dbReference type="ChEBI" id="CHEBI:43474"/>
        <dbReference type="ChEBI" id="CHEBI:57720"/>
        <dbReference type="EC" id="2.4.2.1"/>
    </reaction>
    <physiologicalReaction direction="left-to-right" evidence="1">
        <dbReference type="Rhea" id="RHEA:27647"/>
    </physiologicalReaction>
</comment>
<comment type="catalytic activity">
    <reaction evidence="10">
        <text>adenosine + phosphate = alpha-D-ribose 1-phosphate + adenine</text>
        <dbReference type="Rhea" id="RHEA:27642"/>
        <dbReference type="ChEBI" id="CHEBI:16335"/>
        <dbReference type="ChEBI" id="CHEBI:16708"/>
        <dbReference type="ChEBI" id="CHEBI:43474"/>
        <dbReference type="ChEBI" id="CHEBI:57720"/>
        <dbReference type="EC" id="2.4.2.1"/>
    </reaction>
    <physiologicalReaction direction="left-to-right" evidence="10">
        <dbReference type="Rhea" id="RHEA:27643"/>
    </physiologicalReaction>
</comment>
<dbReference type="PANTHER" id="PTHR30616:SF2">
    <property type="entry name" value="PURINE NUCLEOSIDE PHOSPHORYLASE LACC1"/>
    <property type="match status" value="1"/>
</dbReference>
<sequence>MIQFTHTDHGHRVFTTDARGGFSTGHFGGFNLSVTVGEAREVVERNFSLLDDTVGARLLLARQVHGNQVHVVQCDGVVCATRPRFLGEGDAIVTDCVHRAIAVYVADCVPIVIETDSAWVAVVHAGRRGIELGVIQHAADLLRKMSGQVALFASVGPSICVTCYEVSPQVATQFQDDTDEVGVVVRPPGSTRPHLDLRMTVRAQLAYCGIEHALFDERCTYESDTLYSHRRATHDGVVTGRYVMGVVSRDR</sequence>
<dbReference type="SUPFAM" id="SSF64438">
    <property type="entry name" value="CNF1/YfiH-like putative cysteine hydrolases"/>
    <property type="match status" value="1"/>
</dbReference>
<dbReference type="EMBL" id="CP001706">
    <property type="protein sequence ID" value="ACV08734.1"/>
    <property type="molecule type" value="Genomic_DNA"/>
</dbReference>
<dbReference type="eggNOG" id="COG1496">
    <property type="taxonomic scope" value="Bacteria"/>
</dbReference>
<organism evidence="12 13">
    <name type="scientific">Jonesia denitrificans (strain ATCC 14870 / DSM 20603 / BCRC 15368 / CIP 55.134 / JCM 11481 / NBRC 15587 / NCTC 10816 / Prevot 55134)</name>
    <name type="common">Listeria denitrificans</name>
    <dbReference type="NCBI Taxonomy" id="471856"/>
    <lineage>
        <taxon>Bacteria</taxon>
        <taxon>Bacillati</taxon>
        <taxon>Actinomycetota</taxon>
        <taxon>Actinomycetes</taxon>
        <taxon>Micrococcales</taxon>
        <taxon>Jonesiaceae</taxon>
        <taxon>Jonesia</taxon>
    </lineage>
</organism>
<evidence type="ECO:0000256" key="9">
    <source>
        <dbReference type="ARBA" id="ARBA00047989"/>
    </source>
</evidence>
<evidence type="ECO:0000256" key="1">
    <source>
        <dbReference type="ARBA" id="ARBA00000553"/>
    </source>
</evidence>
<evidence type="ECO:0000313" key="12">
    <source>
        <dbReference type="EMBL" id="ACV08734.1"/>
    </source>
</evidence>
<dbReference type="InterPro" id="IPR038371">
    <property type="entry name" value="Cu_polyphenol_OxRdtase_sf"/>
</dbReference>
<keyword evidence="8" id="KW-0186">Copper</keyword>
<evidence type="ECO:0000256" key="8">
    <source>
        <dbReference type="ARBA" id="ARBA00023008"/>
    </source>
</evidence>
<evidence type="ECO:0000256" key="10">
    <source>
        <dbReference type="ARBA" id="ARBA00048968"/>
    </source>
</evidence>
<evidence type="ECO:0000256" key="6">
    <source>
        <dbReference type="ARBA" id="ARBA00022801"/>
    </source>
</evidence>
<comment type="function">
    <text evidence="2">Purine nucleoside enzyme that catalyzes the phosphorolysis of adenosine and inosine nucleosides, yielding D-ribose 1-phosphate and the respective free bases, adenine and hypoxanthine. Also catalyzes the phosphorolysis of S-methyl-5'-thioadenosine into adenine and S-methyl-5-thio-alpha-D-ribose 1-phosphate. Also has adenosine deaminase activity.</text>
</comment>
<reference evidence="12 13" key="1">
    <citation type="journal article" date="2009" name="Stand. Genomic Sci.">
        <title>Complete genome sequence of Jonesia denitrificans type strain (Prevot 55134).</title>
        <authorList>
            <person name="Pukall R."/>
            <person name="Gehrich-Schroter G."/>
            <person name="Lapidus A."/>
            <person name="Nolan M."/>
            <person name="Glavina Del Rio T."/>
            <person name="Lucas S."/>
            <person name="Chen F."/>
            <person name="Tice H."/>
            <person name="Pitluck S."/>
            <person name="Cheng J.F."/>
            <person name="Copeland A."/>
            <person name="Saunders E."/>
            <person name="Brettin T."/>
            <person name="Detter J.C."/>
            <person name="Bruce D."/>
            <person name="Goodwin L."/>
            <person name="Pati A."/>
            <person name="Ivanova N."/>
            <person name="Mavromatis K."/>
            <person name="Ovchinnikova G."/>
            <person name="Chen A."/>
            <person name="Palaniappan K."/>
            <person name="Land M."/>
            <person name="Hauser L."/>
            <person name="Chang Y.J."/>
            <person name="Jeffries C.D."/>
            <person name="Chain P."/>
            <person name="Goker M."/>
            <person name="Bristow J."/>
            <person name="Eisen J.A."/>
            <person name="Markowitz V."/>
            <person name="Hugenholtz P."/>
            <person name="Kyrpides N.C."/>
            <person name="Klenk H.P."/>
            <person name="Han C."/>
        </authorList>
    </citation>
    <scope>NUCLEOTIDE SEQUENCE [LARGE SCALE GENOMIC DNA]</scope>
    <source>
        <strain evidence="13">ATCC 14870 / DSM 20603 / BCRC 15368 / CIP 55.134 / JCM 11481 / NBRC 15587 / NCTC 10816 / Prevot 55134</strain>
    </source>
</reference>
<evidence type="ECO:0000256" key="5">
    <source>
        <dbReference type="ARBA" id="ARBA00022723"/>
    </source>
</evidence>
<dbReference type="Pfam" id="PF02578">
    <property type="entry name" value="Cu-oxidase_4"/>
    <property type="match status" value="1"/>
</dbReference>
<dbReference type="InterPro" id="IPR003730">
    <property type="entry name" value="Cu_polyphenol_OxRdtase"/>
</dbReference>
<evidence type="ECO:0000313" key="13">
    <source>
        <dbReference type="Proteomes" id="UP000000628"/>
    </source>
</evidence>
<dbReference type="STRING" id="471856.Jden_1078"/>
<name>C7R3J8_JONDD</name>
<dbReference type="Proteomes" id="UP000000628">
    <property type="component" value="Chromosome"/>
</dbReference>
<protein>
    <recommendedName>
        <fullName evidence="14">Purine nucleoside phosphorylase</fullName>
    </recommendedName>
</protein>
<keyword evidence="6" id="KW-0378">Hydrolase</keyword>
<evidence type="ECO:0000256" key="11">
    <source>
        <dbReference type="ARBA" id="ARBA00049893"/>
    </source>
</evidence>
<dbReference type="GO" id="GO:0005507">
    <property type="term" value="F:copper ion binding"/>
    <property type="evidence" value="ECO:0007669"/>
    <property type="project" value="TreeGrafter"/>
</dbReference>
<dbReference type="GO" id="GO:0016787">
    <property type="term" value="F:hydrolase activity"/>
    <property type="evidence" value="ECO:0007669"/>
    <property type="project" value="UniProtKB-KW"/>
</dbReference>
<dbReference type="HOGENOM" id="CLU_065784_3_2_11"/>
<dbReference type="AlphaFoldDB" id="C7R3J8"/>
<keyword evidence="4" id="KW-0808">Transferase</keyword>
<dbReference type="CDD" id="cd16833">
    <property type="entry name" value="YfiH"/>
    <property type="match status" value="1"/>
</dbReference>
<dbReference type="PANTHER" id="PTHR30616">
    <property type="entry name" value="UNCHARACTERIZED PROTEIN YFIH"/>
    <property type="match status" value="1"/>
</dbReference>
<comment type="catalytic activity">
    <reaction evidence="11">
        <text>S-methyl-5'-thioadenosine + phosphate = 5-(methylsulfanyl)-alpha-D-ribose 1-phosphate + adenine</text>
        <dbReference type="Rhea" id="RHEA:11852"/>
        <dbReference type="ChEBI" id="CHEBI:16708"/>
        <dbReference type="ChEBI" id="CHEBI:17509"/>
        <dbReference type="ChEBI" id="CHEBI:43474"/>
        <dbReference type="ChEBI" id="CHEBI:58533"/>
        <dbReference type="EC" id="2.4.2.28"/>
    </reaction>
    <physiologicalReaction direction="left-to-right" evidence="11">
        <dbReference type="Rhea" id="RHEA:11853"/>
    </physiologicalReaction>
</comment>
<keyword evidence="13" id="KW-1185">Reference proteome</keyword>
<evidence type="ECO:0000256" key="3">
    <source>
        <dbReference type="ARBA" id="ARBA00007353"/>
    </source>
</evidence>
<accession>C7R3J8</accession>
<dbReference type="InterPro" id="IPR011324">
    <property type="entry name" value="Cytotoxic_necrot_fac-like_cat"/>
</dbReference>
<comment type="similarity">
    <text evidence="3">Belongs to the purine nucleoside phosphorylase YfiH/LACC1 family.</text>
</comment>
<dbReference type="KEGG" id="jde:Jden_1078"/>
<evidence type="ECO:0000256" key="4">
    <source>
        <dbReference type="ARBA" id="ARBA00022679"/>
    </source>
</evidence>
<comment type="catalytic activity">
    <reaction evidence="9">
        <text>adenosine + H2O + H(+) = inosine + NH4(+)</text>
        <dbReference type="Rhea" id="RHEA:24408"/>
        <dbReference type="ChEBI" id="CHEBI:15377"/>
        <dbReference type="ChEBI" id="CHEBI:15378"/>
        <dbReference type="ChEBI" id="CHEBI:16335"/>
        <dbReference type="ChEBI" id="CHEBI:17596"/>
        <dbReference type="ChEBI" id="CHEBI:28938"/>
        <dbReference type="EC" id="3.5.4.4"/>
    </reaction>
    <physiologicalReaction direction="left-to-right" evidence="9">
        <dbReference type="Rhea" id="RHEA:24409"/>
    </physiologicalReaction>
</comment>
<dbReference type="RefSeq" id="WP_015771362.1">
    <property type="nucleotide sequence ID" value="NC_013174.1"/>
</dbReference>
<proteinExistence type="inferred from homology"/>
<evidence type="ECO:0000256" key="7">
    <source>
        <dbReference type="ARBA" id="ARBA00022833"/>
    </source>
</evidence>
<keyword evidence="5" id="KW-0479">Metal-binding</keyword>
<keyword evidence="7" id="KW-0862">Zinc</keyword>